<sequence>MSDNEKKGVSESDDSLQLTQTQRAVDKYGEGYLHKASYEKTYGVKRIEALTKQYSNPYGQIAVFFSIFLIAYCYGLDGTIRYTYQTNAVNSYSQHSLVSSVTVVRSVAGAVAQPFYAKLSDIFGRIELLVIAVILYVVGTVIESQAYDVTRFAAGAILYQFGYSGLMILLQCIASDFSTLNWRLAASFVAALPFIINTWVSGDITSAVGLEHWSWGIGMWAFILPLSCIPLACCFIHMHFLARRNGSFDEFKNTSDFKTLGWKKFIIETFFWKLDLVGLLGIMLVLGLILTPLTLAGGIAETWRKGHIIAPIVVGGVLIPFVGLWEVKYARYPVIPADLMKDRAVWAAIAIALFINFCWYMQGDYIYTVLLVAVNESVKSATRITSLYSFVSVITGSLLGLVVSRVRKLKGFIIFGISMWFVAFGLMIQYRGGSASHSGFIGAQCLLGFGAGFFTYPVQASIQTVVDHEKSTNK</sequence>
<evidence type="ECO:0000256" key="8">
    <source>
        <dbReference type="SAM" id="Phobius"/>
    </source>
</evidence>
<protein>
    <submittedName>
        <fullName evidence="9">Unnamed protein product</fullName>
    </submittedName>
</protein>
<feature type="transmembrane region" description="Helical" evidence="8">
    <location>
        <begin position="220"/>
        <end position="242"/>
    </location>
</feature>
<evidence type="ECO:0000256" key="7">
    <source>
        <dbReference type="ARBA" id="ARBA00023136"/>
    </source>
</evidence>
<keyword evidence="10" id="KW-1185">Reference proteome</keyword>
<dbReference type="PANTHER" id="PTHR23501">
    <property type="entry name" value="MAJOR FACILITATOR SUPERFAMILY"/>
    <property type="match status" value="1"/>
</dbReference>
<evidence type="ECO:0000256" key="1">
    <source>
        <dbReference type="ARBA" id="ARBA00004127"/>
    </source>
</evidence>
<dbReference type="InterPro" id="IPR036259">
    <property type="entry name" value="MFS_trans_sf"/>
</dbReference>
<dbReference type="SUPFAM" id="SSF103473">
    <property type="entry name" value="MFS general substrate transporter"/>
    <property type="match status" value="1"/>
</dbReference>
<keyword evidence="3" id="KW-0813">Transport</keyword>
<feature type="transmembrane region" description="Helical" evidence="8">
    <location>
        <begin position="436"/>
        <end position="456"/>
    </location>
</feature>
<feature type="transmembrane region" description="Helical" evidence="8">
    <location>
        <begin position="182"/>
        <end position="200"/>
    </location>
</feature>
<dbReference type="GO" id="GO:0005774">
    <property type="term" value="C:vacuolar membrane"/>
    <property type="evidence" value="ECO:0007669"/>
    <property type="project" value="TreeGrafter"/>
</dbReference>
<evidence type="ECO:0000313" key="9">
    <source>
        <dbReference type="EMBL" id="GME73750.1"/>
    </source>
</evidence>
<feature type="transmembrane region" description="Helical" evidence="8">
    <location>
        <begin position="345"/>
        <end position="362"/>
    </location>
</feature>
<feature type="transmembrane region" description="Helical" evidence="8">
    <location>
        <begin position="411"/>
        <end position="430"/>
    </location>
</feature>
<dbReference type="Gene3D" id="1.20.1250.20">
    <property type="entry name" value="MFS general substrate transporter like domains"/>
    <property type="match status" value="2"/>
</dbReference>
<comment type="caution">
    <text evidence="9">The sequence shown here is derived from an EMBL/GenBank/DDBJ whole genome shotgun (WGS) entry which is preliminary data.</text>
</comment>
<keyword evidence="5 8" id="KW-1133">Transmembrane helix</keyword>
<accession>A0A9W6WB63</accession>
<evidence type="ECO:0000256" key="3">
    <source>
        <dbReference type="ARBA" id="ARBA00022448"/>
    </source>
</evidence>
<proteinExistence type="inferred from homology"/>
<keyword evidence="6" id="KW-0406">Ion transport</keyword>
<organism evidence="9 10">
    <name type="scientific">Candida boidinii</name>
    <name type="common">Yeast</name>
    <dbReference type="NCBI Taxonomy" id="5477"/>
    <lineage>
        <taxon>Eukaryota</taxon>
        <taxon>Fungi</taxon>
        <taxon>Dikarya</taxon>
        <taxon>Ascomycota</taxon>
        <taxon>Saccharomycotina</taxon>
        <taxon>Pichiomycetes</taxon>
        <taxon>Pichiales</taxon>
        <taxon>Pichiaceae</taxon>
        <taxon>Ogataea</taxon>
        <taxon>Ogataea/Candida clade</taxon>
    </lineage>
</organism>
<feature type="transmembrane region" description="Helical" evidence="8">
    <location>
        <begin position="128"/>
        <end position="146"/>
    </location>
</feature>
<feature type="transmembrane region" description="Helical" evidence="8">
    <location>
        <begin position="58"/>
        <end position="76"/>
    </location>
</feature>
<feature type="transmembrane region" description="Helical" evidence="8">
    <location>
        <begin position="382"/>
        <end position="404"/>
    </location>
</feature>
<evidence type="ECO:0000256" key="2">
    <source>
        <dbReference type="ARBA" id="ARBA00008335"/>
    </source>
</evidence>
<keyword evidence="4 8" id="KW-0812">Transmembrane</keyword>
<dbReference type="Proteomes" id="UP001165120">
    <property type="component" value="Unassembled WGS sequence"/>
</dbReference>
<evidence type="ECO:0000256" key="4">
    <source>
        <dbReference type="ARBA" id="ARBA00022692"/>
    </source>
</evidence>
<reference evidence="9" key="1">
    <citation type="submission" date="2023-04" db="EMBL/GenBank/DDBJ databases">
        <title>Candida boidinii NBRC 10035.</title>
        <authorList>
            <person name="Ichikawa N."/>
            <person name="Sato H."/>
            <person name="Tonouchi N."/>
        </authorList>
    </citation>
    <scope>NUCLEOTIDE SEQUENCE</scope>
    <source>
        <strain evidence="9">NBRC 10035</strain>
    </source>
</reference>
<dbReference type="GO" id="GO:0015343">
    <property type="term" value="F:siderophore-iron transmembrane transporter activity"/>
    <property type="evidence" value="ECO:0007669"/>
    <property type="project" value="TreeGrafter"/>
</dbReference>
<dbReference type="EMBL" id="BSXN01001600">
    <property type="protein sequence ID" value="GME73750.1"/>
    <property type="molecule type" value="Genomic_DNA"/>
</dbReference>
<feature type="transmembrane region" description="Helical" evidence="8">
    <location>
        <begin position="306"/>
        <end position="325"/>
    </location>
</feature>
<dbReference type="PANTHER" id="PTHR23501:SF92">
    <property type="entry name" value="GLUTATHIONE EXCHANGER 1-RELATED"/>
    <property type="match status" value="1"/>
</dbReference>
<comment type="subcellular location">
    <subcellularLocation>
        <location evidence="1">Endomembrane system</location>
        <topology evidence="1">Multi-pass membrane protein</topology>
    </subcellularLocation>
</comment>
<feature type="transmembrane region" description="Helical" evidence="8">
    <location>
        <begin position="276"/>
        <end position="300"/>
    </location>
</feature>
<evidence type="ECO:0000256" key="5">
    <source>
        <dbReference type="ARBA" id="ARBA00022989"/>
    </source>
</evidence>
<comment type="similarity">
    <text evidence="2">Belongs to the major facilitator superfamily.</text>
</comment>
<evidence type="ECO:0000256" key="6">
    <source>
        <dbReference type="ARBA" id="ARBA00023065"/>
    </source>
</evidence>
<dbReference type="FunFam" id="1.20.1250.20:FF:000197">
    <property type="entry name" value="Siderophore iron transporter 1"/>
    <property type="match status" value="1"/>
</dbReference>
<evidence type="ECO:0000313" key="10">
    <source>
        <dbReference type="Proteomes" id="UP001165120"/>
    </source>
</evidence>
<dbReference type="GO" id="GO:0005768">
    <property type="term" value="C:endosome"/>
    <property type="evidence" value="ECO:0007669"/>
    <property type="project" value="TreeGrafter"/>
</dbReference>
<gene>
    <name evidence="9" type="ORF">Cboi02_000416600</name>
</gene>
<keyword evidence="7 8" id="KW-0472">Membrane</keyword>
<feature type="transmembrane region" description="Helical" evidence="8">
    <location>
        <begin position="152"/>
        <end position="170"/>
    </location>
</feature>
<dbReference type="AlphaFoldDB" id="A0A9W6WB63"/>
<name>A0A9W6WB63_CANBO</name>
<dbReference type="GO" id="GO:0005886">
    <property type="term" value="C:plasma membrane"/>
    <property type="evidence" value="ECO:0007669"/>
    <property type="project" value="TreeGrafter"/>
</dbReference>